<keyword evidence="3" id="KW-1185">Reference proteome</keyword>
<proteinExistence type="predicted"/>
<feature type="compositionally biased region" description="Polar residues" evidence="1">
    <location>
        <begin position="54"/>
        <end position="65"/>
    </location>
</feature>
<evidence type="ECO:0000313" key="3">
    <source>
        <dbReference type="Proteomes" id="UP000308768"/>
    </source>
</evidence>
<feature type="region of interest" description="Disordered" evidence="1">
    <location>
        <begin position="1"/>
        <end position="153"/>
    </location>
</feature>
<gene>
    <name evidence="2" type="ORF">B0A49_02609</name>
</gene>
<evidence type="ECO:0000313" key="2">
    <source>
        <dbReference type="EMBL" id="TKA79392.1"/>
    </source>
</evidence>
<name>A0A4U0XPK0_9PEZI</name>
<feature type="compositionally biased region" description="Polar residues" evidence="1">
    <location>
        <begin position="120"/>
        <end position="130"/>
    </location>
</feature>
<feature type="compositionally biased region" description="Basic and acidic residues" evidence="1">
    <location>
        <begin position="138"/>
        <end position="153"/>
    </location>
</feature>
<accession>A0A4U0XPK0</accession>
<sequence length="153" mass="16951">MSGQYPYYYPTPAGSSRFPSSRPTQAPDNDSGYNTAPDSRRSTFSSDSHRTVASAWNTYPPSSLTAYGGARGAGNAPNYYNSSRYETPLYQPTPRHALPNLMGPPPTFRASPAPQRYNKSRASPQQSLRSPSGAYDRPYGRENGRYCHAENEW</sequence>
<dbReference type="EMBL" id="NAJN01000101">
    <property type="protein sequence ID" value="TKA79392.1"/>
    <property type="molecule type" value="Genomic_DNA"/>
</dbReference>
<reference evidence="2 3" key="1">
    <citation type="submission" date="2017-03" db="EMBL/GenBank/DDBJ databases">
        <title>Genomes of endolithic fungi from Antarctica.</title>
        <authorList>
            <person name="Coleine C."/>
            <person name="Masonjones S."/>
            <person name="Stajich J.E."/>
        </authorList>
    </citation>
    <scope>NUCLEOTIDE SEQUENCE [LARGE SCALE GENOMIC DNA]</scope>
    <source>
        <strain evidence="2 3">CCFEE 5187</strain>
    </source>
</reference>
<comment type="caution">
    <text evidence="2">The sequence shown here is derived from an EMBL/GenBank/DDBJ whole genome shotgun (WGS) entry which is preliminary data.</text>
</comment>
<dbReference type="AlphaFoldDB" id="A0A4U0XPK0"/>
<protein>
    <submittedName>
        <fullName evidence="2">Uncharacterized protein</fullName>
    </submittedName>
</protein>
<organism evidence="2 3">
    <name type="scientific">Cryomyces minteri</name>
    <dbReference type="NCBI Taxonomy" id="331657"/>
    <lineage>
        <taxon>Eukaryota</taxon>
        <taxon>Fungi</taxon>
        <taxon>Dikarya</taxon>
        <taxon>Ascomycota</taxon>
        <taxon>Pezizomycotina</taxon>
        <taxon>Dothideomycetes</taxon>
        <taxon>Dothideomycetes incertae sedis</taxon>
        <taxon>Cryomyces</taxon>
    </lineage>
</organism>
<feature type="compositionally biased region" description="Polar residues" evidence="1">
    <location>
        <begin position="13"/>
        <end position="46"/>
    </location>
</feature>
<evidence type="ECO:0000256" key="1">
    <source>
        <dbReference type="SAM" id="MobiDB-lite"/>
    </source>
</evidence>
<dbReference type="Proteomes" id="UP000308768">
    <property type="component" value="Unassembled WGS sequence"/>
</dbReference>